<reference evidence="4 5" key="1">
    <citation type="submission" date="2024-03" db="EMBL/GenBank/DDBJ databases">
        <title>The genome assembly and annotation of the cricket Gryllus longicercus Weissman &amp; Gray.</title>
        <authorList>
            <person name="Szrajer S."/>
            <person name="Gray D."/>
            <person name="Ylla G."/>
        </authorList>
    </citation>
    <scope>NUCLEOTIDE SEQUENCE [LARGE SCALE GENOMIC DNA]</scope>
    <source>
        <strain evidence="4">DAG 2021-001</strain>
        <tissue evidence="4">Whole body minus gut</tissue>
    </source>
</reference>
<evidence type="ECO:0000256" key="3">
    <source>
        <dbReference type="PROSITE-ProRule" id="PRU00023"/>
    </source>
</evidence>
<dbReference type="SUPFAM" id="SSF48403">
    <property type="entry name" value="Ankyrin repeat"/>
    <property type="match status" value="1"/>
</dbReference>
<gene>
    <name evidence="4" type="ORF">R5R35_004499</name>
</gene>
<protein>
    <recommendedName>
        <fullName evidence="6">Ankyrin repeat protein</fullName>
    </recommendedName>
</protein>
<comment type="caution">
    <text evidence="4">The sequence shown here is derived from an EMBL/GenBank/DDBJ whole genome shotgun (WGS) entry which is preliminary data.</text>
</comment>
<dbReference type="Proteomes" id="UP001378592">
    <property type="component" value="Unassembled WGS sequence"/>
</dbReference>
<feature type="repeat" description="ANK" evidence="3">
    <location>
        <begin position="56"/>
        <end position="88"/>
    </location>
</feature>
<feature type="repeat" description="ANK" evidence="3">
    <location>
        <begin position="209"/>
        <end position="242"/>
    </location>
</feature>
<feature type="repeat" description="ANK" evidence="3">
    <location>
        <begin position="308"/>
        <end position="340"/>
    </location>
</feature>
<evidence type="ECO:0000313" key="5">
    <source>
        <dbReference type="Proteomes" id="UP001378592"/>
    </source>
</evidence>
<feature type="repeat" description="ANK" evidence="3">
    <location>
        <begin position="1"/>
        <end position="22"/>
    </location>
</feature>
<dbReference type="InterPro" id="IPR002110">
    <property type="entry name" value="Ankyrin_rpt"/>
</dbReference>
<dbReference type="PRINTS" id="PR01415">
    <property type="entry name" value="ANKYRIN"/>
</dbReference>
<dbReference type="GO" id="GO:0000976">
    <property type="term" value="F:transcription cis-regulatory region binding"/>
    <property type="evidence" value="ECO:0007669"/>
    <property type="project" value="TreeGrafter"/>
</dbReference>
<organism evidence="4 5">
    <name type="scientific">Gryllus longicercus</name>
    <dbReference type="NCBI Taxonomy" id="2509291"/>
    <lineage>
        <taxon>Eukaryota</taxon>
        <taxon>Metazoa</taxon>
        <taxon>Ecdysozoa</taxon>
        <taxon>Arthropoda</taxon>
        <taxon>Hexapoda</taxon>
        <taxon>Insecta</taxon>
        <taxon>Pterygota</taxon>
        <taxon>Neoptera</taxon>
        <taxon>Polyneoptera</taxon>
        <taxon>Orthoptera</taxon>
        <taxon>Ensifera</taxon>
        <taxon>Gryllidea</taxon>
        <taxon>Grylloidea</taxon>
        <taxon>Gryllidae</taxon>
        <taxon>Gryllinae</taxon>
        <taxon>Gryllus</taxon>
    </lineage>
</organism>
<accession>A0AAN9VRI2</accession>
<dbReference type="Pfam" id="PF12796">
    <property type="entry name" value="Ank_2"/>
    <property type="match status" value="2"/>
</dbReference>
<feature type="repeat" description="ANK" evidence="3">
    <location>
        <begin position="23"/>
        <end position="55"/>
    </location>
</feature>
<evidence type="ECO:0000313" key="4">
    <source>
        <dbReference type="EMBL" id="KAK7867491.1"/>
    </source>
</evidence>
<dbReference type="PANTHER" id="PTHR24193:SF121">
    <property type="entry name" value="ADA2A-CONTAINING COMPLEX COMPONENT 3, ISOFORM D"/>
    <property type="match status" value="1"/>
</dbReference>
<dbReference type="AlphaFoldDB" id="A0AAN9VRI2"/>
<feature type="repeat" description="ANK" evidence="3">
    <location>
        <begin position="142"/>
        <end position="174"/>
    </location>
</feature>
<evidence type="ECO:0008006" key="6">
    <source>
        <dbReference type="Google" id="ProtNLM"/>
    </source>
</evidence>
<name>A0AAN9VRI2_9ORTH</name>
<keyword evidence="5" id="KW-1185">Reference proteome</keyword>
<keyword evidence="1" id="KW-0677">Repeat</keyword>
<evidence type="ECO:0000256" key="1">
    <source>
        <dbReference type="ARBA" id="ARBA00022737"/>
    </source>
</evidence>
<evidence type="ECO:0000256" key="2">
    <source>
        <dbReference type="ARBA" id="ARBA00023043"/>
    </source>
</evidence>
<dbReference type="SMART" id="SM00248">
    <property type="entry name" value="ANK"/>
    <property type="match status" value="9"/>
</dbReference>
<dbReference type="InterPro" id="IPR050663">
    <property type="entry name" value="Ankyrin-SOCS_Box"/>
</dbReference>
<proteinExistence type="predicted"/>
<keyword evidence="2 3" id="KW-0040">ANK repeat</keyword>
<dbReference type="EMBL" id="JAZDUA010000118">
    <property type="protein sequence ID" value="KAK7867491.1"/>
    <property type="molecule type" value="Genomic_DNA"/>
</dbReference>
<dbReference type="InterPro" id="IPR036770">
    <property type="entry name" value="Ankyrin_rpt-contain_sf"/>
</dbReference>
<dbReference type="PANTHER" id="PTHR24193">
    <property type="entry name" value="ANKYRIN REPEAT PROTEIN"/>
    <property type="match status" value="1"/>
</dbReference>
<dbReference type="Pfam" id="PF00023">
    <property type="entry name" value="Ank"/>
    <property type="match status" value="2"/>
</dbReference>
<dbReference type="PROSITE" id="PS50088">
    <property type="entry name" value="ANK_REPEAT"/>
    <property type="match status" value="7"/>
</dbReference>
<dbReference type="Gene3D" id="1.25.40.20">
    <property type="entry name" value="Ankyrin repeat-containing domain"/>
    <property type="match status" value="4"/>
</dbReference>
<dbReference type="GO" id="GO:0005634">
    <property type="term" value="C:nucleus"/>
    <property type="evidence" value="ECO:0007669"/>
    <property type="project" value="TreeGrafter"/>
</dbReference>
<dbReference type="GO" id="GO:0045944">
    <property type="term" value="P:positive regulation of transcription by RNA polymerase II"/>
    <property type="evidence" value="ECO:0007669"/>
    <property type="project" value="TreeGrafter"/>
</dbReference>
<sequence length="364" mass="39410">MGHADIVKLLLEHGANLHSRATFTWTPLHLAAHGGHAECVRLLLGCGANTATDDVLKRTPLHWAACGGYVEAVQVLLEAGADVNARDYRNHTPLHLAAPGRAEDDWYRQLPVKIISEVPTDFLGCIAALVEAGADLNARDFEGNTPLLVAGETNHLKGVHLLRELGSDMSVINNRRETILHLVCGSGNLEAIETVLDGQSVCVNARSKFGRTPLHVAAARQAPVKCLEAVVARGGDVNARDSKLRTPLHMTAMFGYHSGLEALLRLGADPAARDRKGKTPLHYAGMFFTLGAHTLLRYRAPVNARDNRQRTPFFYTARTSLMSCVRVLLEGGADLHARDCNGQTPIDVAHPDVARFLSKYALAG</sequence>
<feature type="repeat" description="ANK" evidence="3">
    <location>
        <begin position="243"/>
        <end position="275"/>
    </location>
</feature>
<dbReference type="PROSITE" id="PS50297">
    <property type="entry name" value="ANK_REP_REGION"/>
    <property type="match status" value="5"/>
</dbReference>